<evidence type="ECO:0000313" key="3">
    <source>
        <dbReference type="Proteomes" id="UP000190648"/>
    </source>
</evidence>
<comment type="caution">
    <text evidence="2">The sequence shown here is derived from an EMBL/GenBank/DDBJ whole genome shotgun (WGS) entry which is preliminary data.</text>
</comment>
<reference evidence="2 3" key="1">
    <citation type="submission" date="2016-02" db="EMBL/GenBank/DDBJ databases">
        <title>Band-tailed pigeon sequencing and assembly.</title>
        <authorList>
            <person name="Soares A.E."/>
            <person name="Novak B.J."/>
            <person name="Rice E.S."/>
            <person name="O'Connell B."/>
            <person name="Chang D."/>
            <person name="Weber S."/>
            <person name="Shapiro B."/>
        </authorList>
    </citation>
    <scope>NUCLEOTIDE SEQUENCE [LARGE SCALE GENOMIC DNA]</scope>
    <source>
        <strain evidence="2">BTP2013</strain>
        <tissue evidence="2">Blood</tissue>
    </source>
</reference>
<protein>
    <submittedName>
        <fullName evidence="2">Uncharacterized protein</fullName>
    </submittedName>
</protein>
<sequence length="73" mass="8354">MNCHGWVITSSSTQLWYQCEGLIVHRNHNQLEDPQCHGSAMFKKEQQPLWREQDGRDDAGNMAEDTLLEGNAP</sequence>
<keyword evidence="3" id="KW-1185">Reference proteome</keyword>
<dbReference type="EMBL" id="LSYS01003169">
    <property type="protein sequence ID" value="OPJ83633.1"/>
    <property type="molecule type" value="Genomic_DNA"/>
</dbReference>
<feature type="region of interest" description="Disordered" evidence="1">
    <location>
        <begin position="44"/>
        <end position="73"/>
    </location>
</feature>
<proteinExistence type="predicted"/>
<dbReference type="Proteomes" id="UP000190648">
    <property type="component" value="Unassembled WGS sequence"/>
</dbReference>
<evidence type="ECO:0000256" key="1">
    <source>
        <dbReference type="SAM" id="MobiDB-lite"/>
    </source>
</evidence>
<dbReference type="AlphaFoldDB" id="A0A1V4KH04"/>
<feature type="compositionally biased region" description="Basic and acidic residues" evidence="1">
    <location>
        <begin position="44"/>
        <end position="59"/>
    </location>
</feature>
<name>A0A1V4KH04_PATFA</name>
<accession>A0A1V4KH04</accession>
<gene>
    <name evidence="2" type="ORF">AV530_006496</name>
</gene>
<evidence type="ECO:0000313" key="2">
    <source>
        <dbReference type="EMBL" id="OPJ83633.1"/>
    </source>
</evidence>
<organism evidence="2 3">
    <name type="scientific">Patagioenas fasciata monilis</name>
    <dbReference type="NCBI Taxonomy" id="372326"/>
    <lineage>
        <taxon>Eukaryota</taxon>
        <taxon>Metazoa</taxon>
        <taxon>Chordata</taxon>
        <taxon>Craniata</taxon>
        <taxon>Vertebrata</taxon>
        <taxon>Euteleostomi</taxon>
        <taxon>Archelosauria</taxon>
        <taxon>Archosauria</taxon>
        <taxon>Dinosauria</taxon>
        <taxon>Saurischia</taxon>
        <taxon>Theropoda</taxon>
        <taxon>Coelurosauria</taxon>
        <taxon>Aves</taxon>
        <taxon>Neognathae</taxon>
        <taxon>Neoaves</taxon>
        <taxon>Columbimorphae</taxon>
        <taxon>Columbiformes</taxon>
        <taxon>Columbidae</taxon>
        <taxon>Patagioenas</taxon>
    </lineage>
</organism>